<dbReference type="PANTHER" id="PTHR43179:SF7">
    <property type="entry name" value="RHAMNOSYLTRANSFERASE WBBL"/>
    <property type="match status" value="1"/>
</dbReference>
<dbReference type="CDD" id="cd04186">
    <property type="entry name" value="GT_2_like_c"/>
    <property type="match status" value="1"/>
</dbReference>
<evidence type="ECO:0000313" key="1">
    <source>
        <dbReference type="EMBL" id="PNU04328.1"/>
    </source>
</evidence>
<comment type="caution">
    <text evidence="1">The sequence shown here is derived from an EMBL/GenBank/DDBJ whole genome shotgun (WGS) entry which is preliminary data.</text>
</comment>
<accession>A0A2K2G002</accession>
<sequence length="333" mass="36994">MIGRAFRREPDFPIDVVIVNYRTGPLVVDCLASLDAERRSGALLRAIVVDNDSRDGSAQLLQAAIIREGWDWAQVVCSPVNGGFGSGCNLGIEHALRGGEAQEEPCGAVWLLNPDTRVMPGAAHALATFMAATPRAGIVGTALLQADGAPWPYAFRFPTVLGELERALRWGTASRLLASHATARRMDGRAEQADWVSGASMAIRRDALQGGLRFDEDYFLYYEETDFCRSARAQGWQCWYAPRPTVLHVAGQSTGVTGKDAHARRVPGYWFASRRRYFRKNHGWAYAFAADLAWVAGHCVHLLKQRLRRAPREDPPRLLSDFVWFGMLAPQRR</sequence>
<organism evidence="1 2">
    <name type="scientific">Novosphingobium guangzhouense</name>
    <dbReference type="NCBI Taxonomy" id="1850347"/>
    <lineage>
        <taxon>Bacteria</taxon>
        <taxon>Pseudomonadati</taxon>
        <taxon>Pseudomonadota</taxon>
        <taxon>Alphaproteobacteria</taxon>
        <taxon>Sphingomonadales</taxon>
        <taxon>Sphingomonadaceae</taxon>
        <taxon>Novosphingobium</taxon>
    </lineage>
</organism>
<keyword evidence="1" id="KW-0808">Transferase</keyword>
<protein>
    <submittedName>
        <fullName evidence="1">Glycosyl transferase family 2</fullName>
    </submittedName>
</protein>
<dbReference type="RefSeq" id="WP_103096369.1">
    <property type="nucleotide sequence ID" value="NZ_LYMM01000037.1"/>
</dbReference>
<evidence type="ECO:0000313" key="2">
    <source>
        <dbReference type="Proteomes" id="UP000236327"/>
    </source>
</evidence>
<reference evidence="1 2" key="1">
    <citation type="submission" date="2016-05" db="EMBL/GenBank/DDBJ databases">
        <title>Complete genome sequence of Novosphingobium guangzhouense SA925(T).</title>
        <authorList>
            <person name="Sha S."/>
        </authorList>
    </citation>
    <scope>NUCLEOTIDE SEQUENCE [LARGE SCALE GENOMIC DNA]</scope>
    <source>
        <strain evidence="1 2">SA925</strain>
    </source>
</reference>
<dbReference type="Gene3D" id="3.90.550.10">
    <property type="entry name" value="Spore Coat Polysaccharide Biosynthesis Protein SpsA, Chain A"/>
    <property type="match status" value="1"/>
</dbReference>
<dbReference type="AlphaFoldDB" id="A0A2K2G002"/>
<name>A0A2K2G002_9SPHN</name>
<dbReference type="GO" id="GO:0016740">
    <property type="term" value="F:transferase activity"/>
    <property type="evidence" value="ECO:0007669"/>
    <property type="project" value="UniProtKB-KW"/>
</dbReference>
<keyword evidence="2" id="KW-1185">Reference proteome</keyword>
<dbReference type="SUPFAM" id="SSF53448">
    <property type="entry name" value="Nucleotide-diphospho-sugar transferases"/>
    <property type="match status" value="1"/>
</dbReference>
<dbReference type="Pfam" id="PF13641">
    <property type="entry name" value="Glyco_tranf_2_3"/>
    <property type="match status" value="1"/>
</dbReference>
<dbReference type="Proteomes" id="UP000236327">
    <property type="component" value="Unassembled WGS sequence"/>
</dbReference>
<dbReference type="PANTHER" id="PTHR43179">
    <property type="entry name" value="RHAMNOSYLTRANSFERASE WBBL"/>
    <property type="match status" value="1"/>
</dbReference>
<dbReference type="EMBL" id="LYMM01000037">
    <property type="protein sequence ID" value="PNU04328.1"/>
    <property type="molecule type" value="Genomic_DNA"/>
</dbReference>
<gene>
    <name evidence="1" type="ORF">A8V01_20765</name>
</gene>
<proteinExistence type="predicted"/>
<dbReference type="InterPro" id="IPR029044">
    <property type="entry name" value="Nucleotide-diphossugar_trans"/>
</dbReference>
<dbReference type="OrthoDB" id="9771846at2"/>